<evidence type="ECO:0000256" key="3">
    <source>
        <dbReference type="ARBA" id="ARBA00022741"/>
    </source>
</evidence>
<dbReference type="PROSITE" id="PS51186">
    <property type="entry name" value="GNAT"/>
    <property type="match status" value="1"/>
</dbReference>
<dbReference type="EMBL" id="JAJEWP010000002">
    <property type="protein sequence ID" value="MCC2616681.1"/>
    <property type="molecule type" value="Genomic_DNA"/>
</dbReference>
<dbReference type="PANTHER" id="PTHR10925">
    <property type="entry name" value="N-ACETYLTRANSFERASE 10"/>
    <property type="match status" value="1"/>
</dbReference>
<reference evidence="7 8" key="1">
    <citation type="submission" date="2021-10" db="EMBL/GenBank/DDBJ databases">
        <title>Draft genome of Aestuariibacter halophilus JC2043.</title>
        <authorList>
            <person name="Emsley S.A."/>
            <person name="Pfannmuller K.M."/>
            <person name="Ushijima B."/>
            <person name="Saw J.H."/>
            <person name="Videau P."/>
        </authorList>
    </citation>
    <scope>NUCLEOTIDE SEQUENCE [LARGE SCALE GENOMIC DNA]</scope>
    <source>
        <strain evidence="7 8">JC2043</strain>
    </source>
</reference>
<dbReference type="RefSeq" id="WP_229160251.1">
    <property type="nucleotide sequence ID" value="NZ_JAJEWP010000002.1"/>
</dbReference>
<keyword evidence="5 7" id="KW-0012">Acyltransferase</keyword>
<dbReference type="InterPro" id="IPR013562">
    <property type="entry name" value="TmcA/NAT10_N"/>
</dbReference>
<dbReference type="Proteomes" id="UP001520878">
    <property type="component" value="Unassembled WGS sequence"/>
</dbReference>
<dbReference type="CDD" id="cd04301">
    <property type="entry name" value="NAT_SF"/>
    <property type="match status" value="1"/>
</dbReference>
<dbReference type="InterPro" id="IPR016181">
    <property type="entry name" value="Acyl_CoA_acyltransferase"/>
</dbReference>
<evidence type="ECO:0000313" key="7">
    <source>
        <dbReference type="EMBL" id="MCC2616681.1"/>
    </source>
</evidence>
<evidence type="ECO:0000259" key="6">
    <source>
        <dbReference type="PROSITE" id="PS51186"/>
    </source>
</evidence>
<dbReference type="InterPro" id="IPR038321">
    <property type="entry name" value="TmcA_C_sf"/>
</dbReference>
<dbReference type="InterPro" id="IPR032672">
    <property type="entry name" value="TmcA/NAT10/Kre33"/>
</dbReference>
<dbReference type="Gene3D" id="1.20.120.890">
    <property type="entry name" value="tRNA(Met) cytidine acetyltransferase, tail domain"/>
    <property type="match status" value="1"/>
</dbReference>
<dbReference type="SUPFAM" id="SSF55729">
    <property type="entry name" value="Acyl-CoA N-acyltransferases (Nat)"/>
    <property type="match status" value="1"/>
</dbReference>
<dbReference type="Gene3D" id="3.40.50.11040">
    <property type="match status" value="1"/>
</dbReference>
<evidence type="ECO:0000256" key="4">
    <source>
        <dbReference type="ARBA" id="ARBA00022840"/>
    </source>
</evidence>
<name>A0ABS8GBU8_9ALTE</name>
<dbReference type="Gene3D" id="3.40.630.30">
    <property type="match status" value="1"/>
</dbReference>
<dbReference type="GO" id="GO:0016746">
    <property type="term" value="F:acyltransferase activity"/>
    <property type="evidence" value="ECO:0007669"/>
    <property type="project" value="UniProtKB-KW"/>
</dbReference>
<dbReference type="InterPro" id="IPR000182">
    <property type="entry name" value="GNAT_dom"/>
</dbReference>
<dbReference type="SUPFAM" id="SSF52540">
    <property type="entry name" value="P-loop containing nucleoside triphosphate hydrolases"/>
    <property type="match status" value="1"/>
</dbReference>
<comment type="caution">
    <text evidence="7">The sequence shown here is derived from an EMBL/GenBank/DDBJ whole genome shotgun (WGS) entry which is preliminary data.</text>
</comment>
<evidence type="ECO:0000256" key="1">
    <source>
        <dbReference type="ARBA" id="ARBA00022679"/>
    </source>
</evidence>
<dbReference type="PANTHER" id="PTHR10925:SF5">
    <property type="entry name" value="RNA CYTIDINE ACETYLTRANSFERASE"/>
    <property type="match status" value="1"/>
</dbReference>
<keyword evidence="1 7" id="KW-0808">Transferase</keyword>
<feature type="domain" description="N-acetyltransferase" evidence="6">
    <location>
        <begin position="372"/>
        <end position="555"/>
    </location>
</feature>
<evidence type="ECO:0000256" key="5">
    <source>
        <dbReference type="ARBA" id="ARBA00023315"/>
    </source>
</evidence>
<proteinExistence type="predicted"/>
<gene>
    <name evidence="7" type="ORF">LJ739_10550</name>
</gene>
<dbReference type="Pfam" id="PF13718">
    <property type="entry name" value="GNAT_acetyltr_2"/>
    <property type="match status" value="2"/>
</dbReference>
<dbReference type="InterPro" id="IPR007807">
    <property type="entry name" value="TcmA/NAT10_helicase"/>
</dbReference>
<keyword evidence="3" id="KW-0547">Nucleotide-binding</keyword>
<dbReference type="Pfam" id="PF08351">
    <property type="entry name" value="TmcA_N"/>
    <property type="match status" value="1"/>
</dbReference>
<accession>A0ABS8GBU8</accession>
<dbReference type="Gene3D" id="3.40.50.300">
    <property type="entry name" value="P-loop containing nucleotide triphosphate hydrolases"/>
    <property type="match status" value="1"/>
</dbReference>
<dbReference type="EC" id="2.3.1.-" evidence="7"/>
<organism evidence="7 8">
    <name type="scientific">Fluctibacter halophilus</name>
    <dbReference type="NCBI Taxonomy" id="226011"/>
    <lineage>
        <taxon>Bacteria</taxon>
        <taxon>Pseudomonadati</taxon>
        <taxon>Pseudomonadota</taxon>
        <taxon>Gammaproteobacteria</taxon>
        <taxon>Alteromonadales</taxon>
        <taxon>Alteromonadaceae</taxon>
        <taxon>Fluctibacter</taxon>
    </lineage>
</organism>
<evidence type="ECO:0000313" key="8">
    <source>
        <dbReference type="Proteomes" id="UP001520878"/>
    </source>
</evidence>
<keyword evidence="4" id="KW-0067">ATP-binding</keyword>
<keyword evidence="2" id="KW-0819">tRNA processing</keyword>
<keyword evidence="8" id="KW-1185">Reference proteome</keyword>
<evidence type="ECO:0000256" key="2">
    <source>
        <dbReference type="ARBA" id="ARBA00022694"/>
    </source>
</evidence>
<dbReference type="InterPro" id="IPR027417">
    <property type="entry name" value="P-loop_NTPase"/>
</dbReference>
<dbReference type="Pfam" id="PF05127">
    <property type="entry name" value="NAT10_TcmA_helicase"/>
    <property type="match status" value="1"/>
</dbReference>
<sequence length="702" mass="78221">MTTNIPDNCTMTPGTHRQLLVIASDEPWHERYLCQHVVVSSRCWWFGSHAPQGFVLIESHQQYRHFLGQECDTLVIDARQQLPLTAAFALSGCVSRGGKMIVLCPSLSRWPESASVSVKHSYGINPRNPSLVIQWLCHCIQQDQDIQLITASSQPWPKAVPIDLPTDEIKGPCASSDQQMAVDAIVHVAKGHRHRPLVITADRGRGKTTALAIAALQLNDAHGTQCIITAPRPDNCATAIDYCQQHGQQHAAALSFVAMDKLIADKPDAGLVLIDEAASFPTALLQQVVEHYPRVVFCSTTHGYEGSGRGFEIRFKGFLHQHYPDYKSLHLNTPIRWYEGDPVEAFWFKAMAMTPFCEQPKVEQLSDGNHRLSAKQLIQCPTRLYEVFQLLLAAHYQTSPDDLIRLLDAPEQSLWVNIVNNGVTAVALCADEGDQALLEVSDGIASGQRRISGHLSAQQLCFTCAEPAYATLRYRRIVRIAVAPQHRRQGIATSLLAHIRSLSEQHSVDLLTTSFGLTDSLYRFWYNSQWRALKLGHKLDTASGERSILMGVPLQQDGKRVFDDTRTLMREDSHYHLPRRFKQMSPVLVCLLSNELFRDSSAPTARQLTVVQQVVAGTRAYHHCESSLAALLQHWLCHHFDDKQHSSDRGLLGCIALLLQGQPPSTVCKGYGFSGKKALNDGVRSTLEMLLSDCQTSDRENG</sequence>
<protein>
    <submittedName>
        <fullName evidence="7">GNAT family N-acetyltransferase</fullName>
        <ecNumber evidence="7">2.3.1.-</ecNumber>
    </submittedName>
</protein>